<protein>
    <recommendedName>
        <fullName evidence="2">Transmembrane protein</fullName>
    </recommendedName>
</protein>
<accession>A0A3B0VH69</accession>
<evidence type="ECO:0000313" key="1">
    <source>
        <dbReference type="EMBL" id="VAW42281.1"/>
    </source>
</evidence>
<sequence>MKNVEKIMALVLFLCLLPWPGAVVARSEPPAHSLKELEADYLYNLLLFIHWPGQQRERLTICVLDDEGMGTFLMPEANKPIKGSSQSMGVKFLTSNFKAGDLKFCSLLFISKKDGPDMKRILAKAKGLALLTVSDLPGFVEQGGMIGLVTRHGRLRWQINQTAAREAGLSFAAQILRNADMIVGREGK</sequence>
<dbReference type="Pfam" id="PF13689">
    <property type="entry name" value="DUF4154"/>
    <property type="match status" value="1"/>
</dbReference>
<proteinExistence type="predicted"/>
<gene>
    <name evidence="1" type="ORF">MNBD_DELTA03-1880</name>
</gene>
<dbReference type="EMBL" id="UOEX01000432">
    <property type="protein sequence ID" value="VAW42281.1"/>
    <property type="molecule type" value="Genomic_DNA"/>
</dbReference>
<dbReference type="AlphaFoldDB" id="A0A3B0VH69"/>
<evidence type="ECO:0008006" key="2">
    <source>
        <dbReference type="Google" id="ProtNLM"/>
    </source>
</evidence>
<reference evidence="1" key="1">
    <citation type="submission" date="2018-06" db="EMBL/GenBank/DDBJ databases">
        <authorList>
            <person name="Zhirakovskaya E."/>
        </authorList>
    </citation>
    <scope>NUCLEOTIDE SEQUENCE</scope>
</reference>
<name>A0A3B0VH69_9ZZZZ</name>
<dbReference type="InterPro" id="IPR025293">
    <property type="entry name" value="YfiR/HmsC-like"/>
</dbReference>
<organism evidence="1">
    <name type="scientific">hydrothermal vent metagenome</name>
    <dbReference type="NCBI Taxonomy" id="652676"/>
    <lineage>
        <taxon>unclassified sequences</taxon>
        <taxon>metagenomes</taxon>
        <taxon>ecological metagenomes</taxon>
    </lineage>
</organism>